<dbReference type="AlphaFoldDB" id="A0A6P8JE91"/>
<keyword evidence="1" id="KW-1133">Transmembrane helix</keyword>
<sequence length="146" mass="16689">MFGSLNANYVRMVIAGSSVVVSLLIAGFTTTWVEIHKCWGFIVWPHVCLLQIVGGIFLFVGSSKVRQIPCCIKAYKRAITGFSCPGCWQHAYLSTRYCTNPSFTSTIWRVECYLWFPCFNPLQDFLQMHTQSHRTVAIMESLQTEY</sequence>
<gene>
    <name evidence="3" type="primary">LOC117136865</name>
</gene>
<name>A0A6P8JE91_DROMA</name>
<keyword evidence="1" id="KW-0812">Transmembrane</keyword>
<accession>A0A6P8JE91</accession>
<dbReference type="Proteomes" id="UP000515162">
    <property type="component" value="Chromosome 2R"/>
</dbReference>
<reference evidence="3" key="1">
    <citation type="submission" date="2025-08" db="UniProtKB">
        <authorList>
            <consortium name="RefSeq"/>
        </authorList>
    </citation>
    <scope>IDENTIFICATION</scope>
    <source>
        <strain evidence="3">Mau12</strain>
        <tissue evidence="3">Whole Body</tissue>
    </source>
</reference>
<evidence type="ECO:0000313" key="2">
    <source>
        <dbReference type="Proteomes" id="UP000515162"/>
    </source>
</evidence>
<evidence type="ECO:0000256" key="1">
    <source>
        <dbReference type="SAM" id="Phobius"/>
    </source>
</evidence>
<dbReference type="GeneID" id="117136865"/>
<proteinExistence type="predicted"/>
<protein>
    <submittedName>
        <fullName evidence="3">Uncharacterized protein LOC117136865 isoform X1</fullName>
    </submittedName>
</protein>
<keyword evidence="2" id="KW-1185">Reference proteome</keyword>
<dbReference type="RefSeq" id="XP_033153855.1">
    <property type="nucleotide sequence ID" value="XM_033297964.1"/>
</dbReference>
<feature type="transmembrane region" description="Helical" evidence="1">
    <location>
        <begin position="39"/>
        <end position="60"/>
    </location>
</feature>
<organism evidence="2 3">
    <name type="scientific">Drosophila mauritiana</name>
    <name type="common">Fruit fly</name>
    <dbReference type="NCBI Taxonomy" id="7226"/>
    <lineage>
        <taxon>Eukaryota</taxon>
        <taxon>Metazoa</taxon>
        <taxon>Ecdysozoa</taxon>
        <taxon>Arthropoda</taxon>
        <taxon>Hexapoda</taxon>
        <taxon>Insecta</taxon>
        <taxon>Pterygota</taxon>
        <taxon>Neoptera</taxon>
        <taxon>Endopterygota</taxon>
        <taxon>Diptera</taxon>
        <taxon>Brachycera</taxon>
        <taxon>Muscomorpha</taxon>
        <taxon>Ephydroidea</taxon>
        <taxon>Drosophilidae</taxon>
        <taxon>Drosophila</taxon>
        <taxon>Sophophora</taxon>
    </lineage>
</organism>
<keyword evidence="1" id="KW-0472">Membrane</keyword>
<evidence type="ECO:0000313" key="3">
    <source>
        <dbReference type="RefSeq" id="XP_033153855.1"/>
    </source>
</evidence>
<feature type="transmembrane region" description="Helical" evidence="1">
    <location>
        <begin position="12"/>
        <end position="33"/>
    </location>
</feature>